<dbReference type="SUPFAM" id="SSF46689">
    <property type="entry name" value="Homeodomain-like"/>
    <property type="match status" value="1"/>
</dbReference>
<dbReference type="Pfam" id="PF18598">
    <property type="entry name" value="TetR_C_36"/>
    <property type="match status" value="1"/>
</dbReference>
<protein>
    <recommendedName>
        <fullName evidence="1">QsdR TetR regulatory C-terminal domain-containing protein</fullName>
    </recommendedName>
</protein>
<dbReference type="Gene3D" id="1.10.357.10">
    <property type="entry name" value="Tetracycline Repressor, domain 2"/>
    <property type="match status" value="1"/>
</dbReference>
<proteinExistence type="predicted"/>
<reference evidence="2 3" key="1">
    <citation type="submission" date="2016-10" db="EMBL/GenBank/DDBJ databases">
        <authorList>
            <person name="de Groot N.N."/>
        </authorList>
    </citation>
    <scope>NUCLEOTIDE SEQUENCE [LARGE SCALE GENOMIC DNA]</scope>
    <source>
        <strain evidence="2 3">CGMCC 4.3143</strain>
    </source>
</reference>
<dbReference type="InterPro" id="IPR009057">
    <property type="entry name" value="Homeodomain-like_sf"/>
</dbReference>
<dbReference type="InterPro" id="IPR041485">
    <property type="entry name" value="TetR_C_36"/>
</dbReference>
<dbReference type="AlphaFoldDB" id="A0A1G7JE79"/>
<dbReference type="Proteomes" id="UP000198967">
    <property type="component" value="Unassembled WGS sequence"/>
</dbReference>
<dbReference type="RefSeq" id="WP_143029963.1">
    <property type="nucleotide sequence ID" value="NZ_FNBE01000004.1"/>
</dbReference>
<name>A0A1G7JE79_PSEOR</name>
<sequence>MRTSLQDRLAGGGRPDPLTAFRVARRAFQAGRRVDMTALAAELGVNRATVYRWVGSREELLTEIIWSLAQRTVEASAERARDRAAADPDHPSELAVRLTLFVQDTLTHPGMRRFLAEEGEFAMRLLTLSHSAFQRRFITLVDTLAAAETAAGGLVSPLPPADLAFTVVRVVESFVYLKLITGEEPDGARAGRVLRSLLPGPADARAARAGRP</sequence>
<accession>A0A1G7JE79</accession>
<evidence type="ECO:0000313" key="2">
    <source>
        <dbReference type="EMBL" id="SDF22789.1"/>
    </source>
</evidence>
<evidence type="ECO:0000313" key="3">
    <source>
        <dbReference type="Proteomes" id="UP000198967"/>
    </source>
</evidence>
<gene>
    <name evidence="2" type="ORF">SAMN05216377_10415</name>
</gene>
<keyword evidence="3" id="KW-1185">Reference proteome</keyword>
<organism evidence="2 3">
    <name type="scientific">Pseudonocardia oroxyli</name>
    <dbReference type="NCBI Taxonomy" id="366584"/>
    <lineage>
        <taxon>Bacteria</taxon>
        <taxon>Bacillati</taxon>
        <taxon>Actinomycetota</taxon>
        <taxon>Actinomycetes</taxon>
        <taxon>Pseudonocardiales</taxon>
        <taxon>Pseudonocardiaceae</taxon>
        <taxon>Pseudonocardia</taxon>
    </lineage>
</organism>
<evidence type="ECO:0000259" key="1">
    <source>
        <dbReference type="Pfam" id="PF18598"/>
    </source>
</evidence>
<dbReference type="STRING" id="366584.SAMN05216377_10415"/>
<feature type="domain" description="QsdR TetR regulatory C-terminal" evidence="1">
    <location>
        <begin position="98"/>
        <end position="198"/>
    </location>
</feature>
<dbReference type="OrthoDB" id="158903at2"/>
<dbReference type="Gene3D" id="1.10.10.60">
    <property type="entry name" value="Homeodomain-like"/>
    <property type="match status" value="1"/>
</dbReference>
<dbReference type="EMBL" id="FNBE01000004">
    <property type="protein sequence ID" value="SDF22789.1"/>
    <property type="molecule type" value="Genomic_DNA"/>
</dbReference>